<name>A0A9P9HCJ3_FUSSL</name>
<keyword evidence="5" id="KW-1185">Reference proteome</keyword>
<dbReference type="InterPro" id="IPR057722">
    <property type="entry name" value="AsqO/PenF-like_C"/>
</dbReference>
<accession>A0A9P9HCJ3</accession>
<feature type="domain" description="AsqO/PenF-like C-terminal" evidence="3">
    <location>
        <begin position="242"/>
        <end position="370"/>
    </location>
</feature>
<dbReference type="Proteomes" id="UP000736672">
    <property type="component" value="Unassembled WGS sequence"/>
</dbReference>
<dbReference type="Pfam" id="PF25581">
    <property type="entry name" value="AsqO_C"/>
    <property type="match status" value="1"/>
</dbReference>
<protein>
    <recommendedName>
        <fullName evidence="6">Hydroxyneurosporene synthase</fullName>
    </recommendedName>
</protein>
<evidence type="ECO:0000259" key="2">
    <source>
        <dbReference type="Pfam" id="PF24137"/>
    </source>
</evidence>
<feature type="domain" description="Diels-Alderase N-terminal" evidence="2">
    <location>
        <begin position="37"/>
        <end position="234"/>
    </location>
</feature>
<dbReference type="AlphaFoldDB" id="A0A9P9HCJ3"/>
<dbReference type="InterPro" id="IPR056402">
    <property type="entry name" value="DA_N"/>
</dbReference>
<evidence type="ECO:0000313" key="5">
    <source>
        <dbReference type="Proteomes" id="UP000736672"/>
    </source>
</evidence>
<proteinExistence type="predicted"/>
<dbReference type="SUPFAM" id="SSF159245">
    <property type="entry name" value="AttH-like"/>
    <property type="match status" value="1"/>
</dbReference>
<dbReference type="OrthoDB" id="5344254at2759"/>
<evidence type="ECO:0000259" key="3">
    <source>
        <dbReference type="Pfam" id="PF25581"/>
    </source>
</evidence>
<dbReference type="Pfam" id="PF24137">
    <property type="entry name" value="DA_N"/>
    <property type="match status" value="1"/>
</dbReference>
<feature type="signal peptide" evidence="1">
    <location>
        <begin position="1"/>
        <end position="20"/>
    </location>
</feature>
<organism evidence="4 5">
    <name type="scientific">Fusarium solani</name>
    <name type="common">Filamentous fungus</name>
    <dbReference type="NCBI Taxonomy" id="169388"/>
    <lineage>
        <taxon>Eukaryota</taxon>
        <taxon>Fungi</taxon>
        <taxon>Dikarya</taxon>
        <taxon>Ascomycota</taxon>
        <taxon>Pezizomycotina</taxon>
        <taxon>Sordariomycetes</taxon>
        <taxon>Hypocreomycetidae</taxon>
        <taxon>Hypocreales</taxon>
        <taxon>Nectriaceae</taxon>
        <taxon>Fusarium</taxon>
        <taxon>Fusarium solani species complex</taxon>
    </lineage>
</organism>
<feature type="chain" id="PRO_5040120594" description="Hydroxyneurosporene synthase" evidence="1">
    <location>
        <begin position="21"/>
        <end position="374"/>
    </location>
</feature>
<comment type="caution">
    <text evidence="4">The sequence shown here is derived from an EMBL/GenBank/DDBJ whole genome shotgun (WGS) entry which is preliminary data.</text>
</comment>
<evidence type="ECO:0000313" key="4">
    <source>
        <dbReference type="EMBL" id="KAH7254597.1"/>
    </source>
</evidence>
<dbReference type="EMBL" id="JAGTJS010000010">
    <property type="protein sequence ID" value="KAH7254597.1"/>
    <property type="molecule type" value="Genomic_DNA"/>
</dbReference>
<sequence>MYQLFSLSFLALLGTSLVQASPWGGGKEFHFPFQPHDGTTAVEAQSKAGHLDWPKLSPGPNATTFDWWYFDAVSETNETIVIVAYLYGNDTLGLPTFGGGTTIAYVGGTFANGTAFQAFVPSNDGATVKASREGVVGEWKGAGLKFKGSPLDRPDTTYTVTVDFTDAGISGTLKLQSVSPPHYPCGLNVPGQSQDIIPKIFWANAQPDAVATADFTIGDEPIAFKGVGYHDKNWDTDSLRRTVRTWYWGHGRLGPYSIVWFDTLDQDGKEYYSSWITRNGKVVSQSCKDKSVVVRPWGGNTEYPPEPNAAPPAGFTLRYDLGNGKFFSANFTREVDGQTIDIYKRFSGSLTGGLEGGEQFKGRALGEQFQHPAL</sequence>
<keyword evidence="1" id="KW-0732">Signal</keyword>
<gene>
    <name evidence="4" type="ORF">B0J15DRAFT_466266</name>
</gene>
<evidence type="ECO:0008006" key="6">
    <source>
        <dbReference type="Google" id="ProtNLM"/>
    </source>
</evidence>
<evidence type="ECO:0000256" key="1">
    <source>
        <dbReference type="SAM" id="SignalP"/>
    </source>
</evidence>
<reference evidence="4" key="1">
    <citation type="journal article" date="2021" name="Nat. Commun.">
        <title>Genetic determinants of endophytism in the Arabidopsis root mycobiome.</title>
        <authorList>
            <person name="Mesny F."/>
            <person name="Miyauchi S."/>
            <person name="Thiergart T."/>
            <person name="Pickel B."/>
            <person name="Atanasova L."/>
            <person name="Karlsson M."/>
            <person name="Huettel B."/>
            <person name="Barry K.W."/>
            <person name="Haridas S."/>
            <person name="Chen C."/>
            <person name="Bauer D."/>
            <person name="Andreopoulos W."/>
            <person name="Pangilinan J."/>
            <person name="LaButti K."/>
            <person name="Riley R."/>
            <person name="Lipzen A."/>
            <person name="Clum A."/>
            <person name="Drula E."/>
            <person name="Henrissat B."/>
            <person name="Kohler A."/>
            <person name="Grigoriev I.V."/>
            <person name="Martin F.M."/>
            <person name="Hacquard S."/>
        </authorList>
    </citation>
    <scope>NUCLEOTIDE SEQUENCE</scope>
    <source>
        <strain evidence="4">FSSC 5 MPI-SDFR-AT-0091</strain>
    </source>
</reference>